<dbReference type="Pfam" id="PF13630">
    <property type="entry name" value="SdpI"/>
    <property type="match status" value="1"/>
</dbReference>
<feature type="transmembrane region" description="Helical" evidence="1">
    <location>
        <begin position="29"/>
        <end position="47"/>
    </location>
</feature>
<accession>A0ABN0GTB6</accession>
<keyword evidence="1" id="KW-0472">Membrane</keyword>
<feature type="transmembrane region" description="Helical" evidence="1">
    <location>
        <begin position="100"/>
        <end position="120"/>
    </location>
</feature>
<comment type="caution">
    <text evidence="2">The sequence shown here is derived from an EMBL/GenBank/DDBJ whole genome shotgun (WGS) entry which is preliminary data.</text>
</comment>
<dbReference type="PANTHER" id="PTHR37810">
    <property type="entry name" value="IMMUNITY PROTEIN SDPI"/>
    <property type="match status" value="1"/>
</dbReference>
<protein>
    <submittedName>
        <fullName evidence="2">Hemolysis inducing protein</fullName>
    </submittedName>
</protein>
<keyword evidence="1" id="KW-1133">Transmembrane helix</keyword>
<dbReference type="RefSeq" id="WP_003087784.1">
    <property type="nucleotide sequence ID" value="NZ_AJTZ01000005.1"/>
</dbReference>
<sequence>MFLLLHWFCLFVTSGDPKSANADRKMQTFVYWFCPSVSNILMLGICLPKTRQSYTIGIRLPWTLDNEENWVKTHRMAGRLWVIGGLLILLDVFFHLSHEILTMVTLCVLIVLPVIYSYYLSLNVKK</sequence>
<keyword evidence="3" id="KW-1185">Reference proteome</keyword>
<dbReference type="PANTHER" id="PTHR37810:SF5">
    <property type="entry name" value="IMMUNITY PROTEIN SDPI"/>
    <property type="match status" value="1"/>
</dbReference>
<evidence type="ECO:0000256" key="1">
    <source>
        <dbReference type="SAM" id="Phobius"/>
    </source>
</evidence>
<evidence type="ECO:0000313" key="2">
    <source>
        <dbReference type="EMBL" id="EJN93634.1"/>
    </source>
</evidence>
<keyword evidence="1" id="KW-0812">Transmembrane</keyword>
<evidence type="ECO:0000313" key="3">
    <source>
        <dbReference type="Proteomes" id="UP000007815"/>
    </source>
</evidence>
<organism evidence="2 3">
    <name type="scientific">Streptococcus ratti FA-1 = DSM 20564</name>
    <dbReference type="NCBI Taxonomy" id="699248"/>
    <lineage>
        <taxon>Bacteria</taxon>
        <taxon>Bacillati</taxon>
        <taxon>Bacillota</taxon>
        <taxon>Bacilli</taxon>
        <taxon>Lactobacillales</taxon>
        <taxon>Streptococcaceae</taxon>
        <taxon>Streptococcus</taxon>
    </lineage>
</organism>
<reference evidence="2 3" key="1">
    <citation type="submission" date="2009-12" db="EMBL/GenBank/DDBJ databases">
        <authorList>
            <person name="Lefebure T."/>
            <person name="Cornejo O.E."/>
            <person name="Pavinski Bitar P.D."/>
            <person name="Lang P."/>
            <person name="Stanhope M.J."/>
        </authorList>
    </citation>
    <scope>NUCLEOTIDE SEQUENCE [LARGE SCALE GENOMIC DNA]</scope>
    <source>
        <strain evidence="2 3">FA-1</strain>
    </source>
</reference>
<proteinExistence type="predicted"/>
<name>A0ABN0GTB6_STRRT</name>
<dbReference type="EMBL" id="AJTZ01000005">
    <property type="protein sequence ID" value="EJN93634.1"/>
    <property type="molecule type" value="Genomic_DNA"/>
</dbReference>
<gene>
    <name evidence="2" type="ORF">SRA_03831</name>
</gene>
<dbReference type="InterPro" id="IPR025962">
    <property type="entry name" value="SdpI/YhfL"/>
</dbReference>
<feature type="transmembrane region" description="Helical" evidence="1">
    <location>
        <begin position="76"/>
        <end position="94"/>
    </location>
</feature>
<dbReference type="Proteomes" id="UP000007815">
    <property type="component" value="Unassembled WGS sequence"/>
</dbReference>